<reference evidence="6" key="1">
    <citation type="journal article" date="2015" name="Nature">
        <title>Complex archaea that bridge the gap between prokaryotes and eukaryotes.</title>
        <authorList>
            <person name="Spang A."/>
            <person name="Saw J.H."/>
            <person name="Jorgensen S.L."/>
            <person name="Zaremba-Niedzwiedzka K."/>
            <person name="Martijn J."/>
            <person name="Lind A.E."/>
            <person name="van Eijk R."/>
            <person name="Schleper C."/>
            <person name="Guy L."/>
            <person name="Ettema T.J."/>
        </authorList>
    </citation>
    <scope>NUCLEOTIDE SEQUENCE</scope>
</reference>
<feature type="domain" description="ABC transporter" evidence="5">
    <location>
        <begin position="12"/>
        <end position="241"/>
    </location>
</feature>
<dbReference type="PANTHER" id="PTHR43335">
    <property type="entry name" value="ABC TRANSPORTER, ATP-BINDING PROTEIN"/>
    <property type="match status" value="1"/>
</dbReference>
<comment type="caution">
    <text evidence="6">The sequence shown here is derived from an EMBL/GenBank/DDBJ whole genome shotgun (WGS) entry which is preliminary data.</text>
</comment>
<dbReference type="PROSITE" id="PS00211">
    <property type="entry name" value="ABC_TRANSPORTER_1"/>
    <property type="match status" value="1"/>
</dbReference>
<evidence type="ECO:0000256" key="2">
    <source>
        <dbReference type="ARBA" id="ARBA00022448"/>
    </source>
</evidence>
<sequence length="323" mass="37028">MNKNSKNFNIIAKLDNVTKSFGEVVAVSGASFSVEKGKITGFLGPNGAGKTTSIKMILGLTRPQKGRVTLFGKNPFYNSSLKHILGYIPEGELFPKWMKARDYYYWLGRFHLTKEEAIRRTDEVLKEIGLEDVADKRIHKFSKGMKQRMKIGQALIHKPALIIGDEPFNGLDPIVRRNMVNLFKDYIRKYNSTFFISSHILFEMEKFSEIVILMYKGRTIAQGSPIRIREMIEDQPHSIQITVKDPKKLSTLLINNTDEKTISQIRFQKDIHSNESQLIVLTNDPREFYRLVTDLACDHEIPIREIKATDEGLENLYKSLTVG</sequence>
<dbReference type="EMBL" id="LAZR01003262">
    <property type="protein sequence ID" value="KKN20237.1"/>
    <property type="molecule type" value="Genomic_DNA"/>
</dbReference>
<dbReference type="InterPro" id="IPR003593">
    <property type="entry name" value="AAA+_ATPase"/>
</dbReference>
<keyword evidence="2" id="KW-0813">Transport</keyword>
<organism evidence="6">
    <name type="scientific">marine sediment metagenome</name>
    <dbReference type="NCBI Taxonomy" id="412755"/>
    <lineage>
        <taxon>unclassified sequences</taxon>
        <taxon>metagenomes</taxon>
        <taxon>ecological metagenomes</taxon>
    </lineage>
</organism>
<gene>
    <name evidence="6" type="ORF">LCGC14_0937700</name>
</gene>
<dbReference type="Pfam" id="PF00005">
    <property type="entry name" value="ABC_tran"/>
    <property type="match status" value="1"/>
</dbReference>
<dbReference type="Gene3D" id="3.40.50.300">
    <property type="entry name" value="P-loop containing nucleotide triphosphate hydrolases"/>
    <property type="match status" value="1"/>
</dbReference>
<dbReference type="PANTHER" id="PTHR43335:SF11">
    <property type="entry name" value="ABC TRANSPORTER RELATED"/>
    <property type="match status" value="1"/>
</dbReference>
<dbReference type="AlphaFoldDB" id="A0A0F9P755"/>
<dbReference type="PROSITE" id="PS50893">
    <property type="entry name" value="ABC_TRANSPORTER_2"/>
    <property type="match status" value="1"/>
</dbReference>
<evidence type="ECO:0000259" key="5">
    <source>
        <dbReference type="PROSITE" id="PS50893"/>
    </source>
</evidence>
<keyword evidence="3" id="KW-0547">Nucleotide-binding</keyword>
<evidence type="ECO:0000313" key="6">
    <source>
        <dbReference type="EMBL" id="KKN20237.1"/>
    </source>
</evidence>
<accession>A0A0F9P755</accession>
<comment type="similarity">
    <text evidence="1">Belongs to the ABC transporter superfamily.</text>
</comment>
<dbReference type="SUPFAM" id="SSF52540">
    <property type="entry name" value="P-loop containing nucleoside triphosphate hydrolases"/>
    <property type="match status" value="1"/>
</dbReference>
<proteinExistence type="inferred from homology"/>
<evidence type="ECO:0000256" key="4">
    <source>
        <dbReference type="ARBA" id="ARBA00022840"/>
    </source>
</evidence>
<dbReference type="InterPro" id="IPR027417">
    <property type="entry name" value="P-loop_NTPase"/>
</dbReference>
<protein>
    <recommendedName>
        <fullName evidence="5">ABC transporter domain-containing protein</fullName>
    </recommendedName>
</protein>
<evidence type="ECO:0000256" key="1">
    <source>
        <dbReference type="ARBA" id="ARBA00005417"/>
    </source>
</evidence>
<dbReference type="GO" id="GO:0005524">
    <property type="term" value="F:ATP binding"/>
    <property type="evidence" value="ECO:0007669"/>
    <property type="project" value="UniProtKB-KW"/>
</dbReference>
<evidence type="ECO:0000256" key="3">
    <source>
        <dbReference type="ARBA" id="ARBA00022741"/>
    </source>
</evidence>
<dbReference type="SMART" id="SM00382">
    <property type="entry name" value="AAA"/>
    <property type="match status" value="1"/>
</dbReference>
<dbReference type="GO" id="GO:0016887">
    <property type="term" value="F:ATP hydrolysis activity"/>
    <property type="evidence" value="ECO:0007669"/>
    <property type="project" value="InterPro"/>
</dbReference>
<name>A0A0F9P755_9ZZZZ</name>
<keyword evidence="4" id="KW-0067">ATP-binding</keyword>
<dbReference type="InterPro" id="IPR017871">
    <property type="entry name" value="ABC_transporter-like_CS"/>
</dbReference>
<dbReference type="InterPro" id="IPR003439">
    <property type="entry name" value="ABC_transporter-like_ATP-bd"/>
</dbReference>